<name>A0A561SAC1_9ACTN</name>
<evidence type="ECO:0000313" key="2">
    <source>
        <dbReference type="EMBL" id="TWF71822.1"/>
    </source>
</evidence>
<keyword evidence="3" id="KW-1185">Reference proteome</keyword>
<dbReference type="EMBL" id="VIWT01000007">
    <property type="protein sequence ID" value="TWF71822.1"/>
    <property type="molecule type" value="Genomic_DNA"/>
</dbReference>
<feature type="compositionally biased region" description="Polar residues" evidence="1">
    <location>
        <begin position="1"/>
        <end position="18"/>
    </location>
</feature>
<dbReference type="RefSeq" id="WP_145911390.1">
    <property type="nucleotide sequence ID" value="NZ_BAAAMZ010000001.1"/>
</dbReference>
<dbReference type="Pfam" id="PF14568">
    <property type="entry name" value="SUKH_6"/>
    <property type="match status" value="1"/>
</dbReference>
<dbReference type="SUPFAM" id="SSF160631">
    <property type="entry name" value="SMI1/KNR4-like"/>
    <property type="match status" value="1"/>
</dbReference>
<evidence type="ECO:0000313" key="3">
    <source>
        <dbReference type="Proteomes" id="UP000317940"/>
    </source>
</evidence>
<gene>
    <name evidence="2" type="ORF">FHX73_1719</name>
</gene>
<dbReference type="InterPro" id="IPR037883">
    <property type="entry name" value="Knr4/Smi1-like_sf"/>
</dbReference>
<comment type="caution">
    <text evidence="2">The sequence shown here is derived from an EMBL/GenBank/DDBJ whole genome shotgun (WGS) entry which is preliminary data.</text>
</comment>
<dbReference type="OrthoDB" id="5572373at2"/>
<dbReference type="Proteomes" id="UP000317940">
    <property type="component" value="Unassembled WGS sequence"/>
</dbReference>
<dbReference type="AlphaFoldDB" id="A0A561SAC1"/>
<accession>A0A561SAC1</accession>
<protein>
    <submittedName>
        <fullName evidence="2">SUKH superfamily protein</fullName>
    </submittedName>
</protein>
<evidence type="ECO:0000256" key="1">
    <source>
        <dbReference type="SAM" id="MobiDB-lite"/>
    </source>
</evidence>
<sequence>MSETIEQLSRVLPSSTPGGSKDWASAARKMGIELPRDYREFVDTLGGGYIDGYLYVMEPDCPFEASDLVGFAEERAEALEYLWSSSEDKPGELADAGDRLIAFAMSDNGETAYWLAKAGQAPDEWTIMVNEARGEWWEHYDLSFGQFLLSTLTGELRCEIFSDSFPASPHTFRSFADPSWDE</sequence>
<feature type="region of interest" description="Disordered" evidence="1">
    <location>
        <begin position="1"/>
        <end position="22"/>
    </location>
</feature>
<proteinExistence type="predicted"/>
<organism evidence="2 3">
    <name type="scientific">Kitasatospora viridis</name>
    <dbReference type="NCBI Taxonomy" id="281105"/>
    <lineage>
        <taxon>Bacteria</taxon>
        <taxon>Bacillati</taxon>
        <taxon>Actinomycetota</taxon>
        <taxon>Actinomycetes</taxon>
        <taxon>Kitasatosporales</taxon>
        <taxon>Streptomycetaceae</taxon>
        <taxon>Kitasatospora</taxon>
    </lineage>
</organism>
<dbReference type="Gene3D" id="3.40.1580.10">
    <property type="entry name" value="SMI1/KNR4-like"/>
    <property type="match status" value="1"/>
</dbReference>
<reference evidence="2 3" key="1">
    <citation type="submission" date="2019-06" db="EMBL/GenBank/DDBJ databases">
        <title>Sequencing the genomes of 1000 actinobacteria strains.</title>
        <authorList>
            <person name="Klenk H.-P."/>
        </authorList>
    </citation>
    <scope>NUCLEOTIDE SEQUENCE [LARGE SCALE GENOMIC DNA]</scope>
    <source>
        <strain evidence="2 3">DSM 44826</strain>
    </source>
</reference>